<reference evidence="2 3" key="1">
    <citation type="submission" date="2020-08" db="EMBL/GenBank/DDBJ databases">
        <title>Genome sequence of Sphingomonas rhizophila KACC 19189T.</title>
        <authorList>
            <person name="Hyun D.-W."/>
            <person name="Bae J.-W."/>
        </authorList>
    </citation>
    <scope>NUCLEOTIDE SEQUENCE [LARGE SCALE GENOMIC DNA]</scope>
    <source>
        <strain evidence="2 3">KACC 19189</strain>
    </source>
</reference>
<protein>
    <recommendedName>
        <fullName evidence="4">MobA-like NTP transferase domain-containing protein</fullName>
    </recommendedName>
</protein>
<gene>
    <name evidence="2" type="ORF">H9L12_05775</name>
</gene>
<feature type="region of interest" description="Disordered" evidence="1">
    <location>
        <begin position="92"/>
        <end position="128"/>
    </location>
</feature>
<keyword evidence="3" id="KW-1185">Reference proteome</keyword>
<dbReference type="RefSeq" id="WP_187542993.1">
    <property type="nucleotide sequence ID" value="NZ_CP060717.1"/>
</dbReference>
<accession>A0A7G9SDT3</accession>
<dbReference type="Gene3D" id="3.90.550.10">
    <property type="entry name" value="Spore Coat Polysaccharide Biosynthesis Protein SpsA, Chain A"/>
    <property type="match status" value="1"/>
</dbReference>
<evidence type="ECO:0000256" key="1">
    <source>
        <dbReference type="SAM" id="MobiDB-lite"/>
    </source>
</evidence>
<dbReference type="KEGG" id="srhi:H9L12_05775"/>
<dbReference type="EMBL" id="CP060717">
    <property type="protein sequence ID" value="QNN66008.1"/>
    <property type="molecule type" value="Genomic_DNA"/>
</dbReference>
<dbReference type="SUPFAM" id="SSF53448">
    <property type="entry name" value="Nucleotide-diphospho-sugar transferases"/>
    <property type="match status" value="1"/>
</dbReference>
<dbReference type="InterPro" id="IPR029044">
    <property type="entry name" value="Nucleotide-diphossugar_trans"/>
</dbReference>
<dbReference type="AlphaFoldDB" id="A0A7G9SDT3"/>
<organism evidence="2 3">
    <name type="scientific">Sphingomonas rhizophila</name>
    <dbReference type="NCBI Taxonomy" id="2071607"/>
    <lineage>
        <taxon>Bacteria</taxon>
        <taxon>Pseudomonadati</taxon>
        <taxon>Pseudomonadota</taxon>
        <taxon>Alphaproteobacteria</taxon>
        <taxon>Sphingomonadales</taxon>
        <taxon>Sphingomonadaceae</taxon>
        <taxon>Sphingomonas</taxon>
    </lineage>
</organism>
<evidence type="ECO:0000313" key="3">
    <source>
        <dbReference type="Proteomes" id="UP000515955"/>
    </source>
</evidence>
<evidence type="ECO:0008006" key="4">
    <source>
        <dbReference type="Google" id="ProtNLM"/>
    </source>
</evidence>
<evidence type="ECO:0000313" key="2">
    <source>
        <dbReference type="EMBL" id="QNN66008.1"/>
    </source>
</evidence>
<dbReference type="Proteomes" id="UP000515955">
    <property type="component" value="Chromosome"/>
</dbReference>
<sequence>MDRARGWKSPAALPYAGFQGNGQKGLRAGMALGALIGAYQEDEAGGLRALLPLAGQTLLEYQARCLAAAGASPIVVLVERMPPAINEAIERLRGRGSVSSPSVTESRPQADSKREAMCSCSPMGSPPT</sequence>
<name>A0A7G9SDT3_9SPHN</name>
<proteinExistence type="predicted"/>
<feature type="compositionally biased region" description="Polar residues" evidence="1">
    <location>
        <begin position="97"/>
        <end position="107"/>
    </location>
</feature>